<keyword evidence="2" id="KW-1185">Reference proteome</keyword>
<accession>A0A4S8L7I2</accession>
<dbReference type="Proteomes" id="UP000297245">
    <property type="component" value="Unassembled WGS sequence"/>
</dbReference>
<sequence length="269" mass="30632">MSVLLRTDLLMISYQLLLFTNHQLNFVKTKATISSTGMSNLKLLLQLYPELKCYKDPFECPVGVTIEQKGTDIFKKVELDERGFDIRCLGHLQQTLGSIKAITTLFKKKFEEYAQGQKMGLKKNTNGPDKMFLYAKCTVLIPNTDLLDEGRMSEYKDPFGILARLGEDKYLKFNRTPEVLVMDHDKKDEVPMSFHDLHLLGNTAVLQVITTPRAYKHNKPLSCDFWLVSIKVLGKKHQSLALSPSKAVQKRKSVFLSDAQSTAKRLKLT</sequence>
<evidence type="ECO:0000313" key="2">
    <source>
        <dbReference type="Proteomes" id="UP000297245"/>
    </source>
</evidence>
<dbReference type="AlphaFoldDB" id="A0A4S8L7I2"/>
<name>A0A4S8L7I2_DENBC</name>
<evidence type="ECO:0000313" key="1">
    <source>
        <dbReference type="EMBL" id="THU84642.1"/>
    </source>
</evidence>
<reference evidence="1 2" key="1">
    <citation type="journal article" date="2019" name="Nat. Ecol. Evol.">
        <title>Megaphylogeny resolves global patterns of mushroom evolution.</title>
        <authorList>
            <person name="Varga T."/>
            <person name="Krizsan K."/>
            <person name="Foldi C."/>
            <person name="Dima B."/>
            <person name="Sanchez-Garcia M."/>
            <person name="Sanchez-Ramirez S."/>
            <person name="Szollosi G.J."/>
            <person name="Szarkandi J.G."/>
            <person name="Papp V."/>
            <person name="Albert L."/>
            <person name="Andreopoulos W."/>
            <person name="Angelini C."/>
            <person name="Antonin V."/>
            <person name="Barry K.W."/>
            <person name="Bougher N.L."/>
            <person name="Buchanan P."/>
            <person name="Buyck B."/>
            <person name="Bense V."/>
            <person name="Catcheside P."/>
            <person name="Chovatia M."/>
            <person name="Cooper J."/>
            <person name="Damon W."/>
            <person name="Desjardin D."/>
            <person name="Finy P."/>
            <person name="Geml J."/>
            <person name="Haridas S."/>
            <person name="Hughes K."/>
            <person name="Justo A."/>
            <person name="Karasinski D."/>
            <person name="Kautmanova I."/>
            <person name="Kiss B."/>
            <person name="Kocsube S."/>
            <person name="Kotiranta H."/>
            <person name="LaButti K.M."/>
            <person name="Lechner B.E."/>
            <person name="Liimatainen K."/>
            <person name="Lipzen A."/>
            <person name="Lukacs Z."/>
            <person name="Mihaltcheva S."/>
            <person name="Morgado L.N."/>
            <person name="Niskanen T."/>
            <person name="Noordeloos M.E."/>
            <person name="Ohm R.A."/>
            <person name="Ortiz-Santana B."/>
            <person name="Ovrebo C."/>
            <person name="Racz N."/>
            <person name="Riley R."/>
            <person name="Savchenko A."/>
            <person name="Shiryaev A."/>
            <person name="Soop K."/>
            <person name="Spirin V."/>
            <person name="Szebenyi C."/>
            <person name="Tomsovsky M."/>
            <person name="Tulloss R.E."/>
            <person name="Uehling J."/>
            <person name="Grigoriev I.V."/>
            <person name="Vagvolgyi C."/>
            <person name="Papp T."/>
            <person name="Martin F.M."/>
            <person name="Miettinen O."/>
            <person name="Hibbett D.S."/>
            <person name="Nagy L.G."/>
        </authorList>
    </citation>
    <scope>NUCLEOTIDE SEQUENCE [LARGE SCALE GENOMIC DNA]</scope>
    <source>
        <strain evidence="1 2">CBS 962.96</strain>
    </source>
</reference>
<dbReference type="OrthoDB" id="3045894at2759"/>
<proteinExistence type="predicted"/>
<dbReference type="EMBL" id="ML179588">
    <property type="protein sequence ID" value="THU84642.1"/>
    <property type="molecule type" value="Genomic_DNA"/>
</dbReference>
<protein>
    <submittedName>
        <fullName evidence="1">Uncharacterized protein</fullName>
    </submittedName>
</protein>
<gene>
    <name evidence="1" type="ORF">K435DRAFT_806550</name>
</gene>
<organism evidence="1 2">
    <name type="scientific">Dendrothele bispora (strain CBS 962.96)</name>
    <dbReference type="NCBI Taxonomy" id="1314807"/>
    <lineage>
        <taxon>Eukaryota</taxon>
        <taxon>Fungi</taxon>
        <taxon>Dikarya</taxon>
        <taxon>Basidiomycota</taxon>
        <taxon>Agaricomycotina</taxon>
        <taxon>Agaricomycetes</taxon>
        <taxon>Agaricomycetidae</taxon>
        <taxon>Agaricales</taxon>
        <taxon>Agaricales incertae sedis</taxon>
        <taxon>Dendrothele</taxon>
    </lineage>
</organism>